<proteinExistence type="predicted"/>
<organism evidence="1 2">
    <name type="scientific">Streptomyces chlorus</name>
    <dbReference type="NCBI Taxonomy" id="887452"/>
    <lineage>
        <taxon>Bacteria</taxon>
        <taxon>Bacillati</taxon>
        <taxon>Actinomycetota</taxon>
        <taxon>Actinomycetes</taxon>
        <taxon>Kitasatosporales</taxon>
        <taxon>Streptomycetaceae</taxon>
        <taxon>Streptomyces</taxon>
    </lineage>
</organism>
<gene>
    <name evidence="1" type="ORF">ACFPZI_17060</name>
</gene>
<accession>A0ABW1DXU5</accession>
<dbReference type="EMBL" id="JBHSOA010000035">
    <property type="protein sequence ID" value="MFC5853462.1"/>
    <property type="molecule type" value="Genomic_DNA"/>
</dbReference>
<protein>
    <submittedName>
        <fullName evidence="1">Uncharacterized protein</fullName>
    </submittedName>
</protein>
<dbReference type="RefSeq" id="WP_381363882.1">
    <property type="nucleotide sequence ID" value="NZ_JBHSOA010000035.1"/>
</dbReference>
<dbReference type="Proteomes" id="UP001596180">
    <property type="component" value="Unassembled WGS sequence"/>
</dbReference>
<comment type="caution">
    <text evidence="1">The sequence shown here is derived from an EMBL/GenBank/DDBJ whole genome shotgun (WGS) entry which is preliminary data.</text>
</comment>
<name>A0ABW1DXU5_9ACTN</name>
<reference evidence="2" key="1">
    <citation type="journal article" date="2019" name="Int. J. Syst. Evol. Microbiol.">
        <title>The Global Catalogue of Microorganisms (GCM) 10K type strain sequencing project: providing services to taxonomists for standard genome sequencing and annotation.</title>
        <authorList>
            <consortium name="The Broad Institute Genomics Platform"/>
            <consortium name="The Broad Institute Genome Sequencing Center for Infectious Disease"/>
            <person name="Wu L."/>
            <person name="Ma J."/>
        </authorList>
    </citation>
    <scope>NUCLEOTIDE SEQUENCE [LARGE SCALE GENOMIC DNA]</scope>
    <source>
        <strain evidence="2">JCM 10411</strain>
    </source>
</reference>
<evidence type="ECO:0000313" key="1">
    <source>
        <dbReference type="EMBL" id="MFC5853462.1"/>
    </source>
</evidence>
<sequence>MIFGTSDSGVANPARSDGVTLLDEIWAEAPFGSRSTLVTRVRATVADRVSARLLSGTDGDKVVRTARNASYAA</sequence>
<evidence type="ECO:0000313" key="2">
    <source>
        <dbReference type="Proteomes" id="UP001596180"/>
    </source>
</evidence>
<keyword evidence="2" id="KW-1185">Reference proteome</keyword>